<proteinExistence type="predicted"/>
<feature type="region of interest" description="Disordered" evidence="1">
    <location>
        <begin position="1"/>
        <end position="74"/>
    </location>
</feature>
<dbReference type="Gramene" id="HORVU.MOREX.r3.5HG0431200.1">
    <property type="protein sequence ID" value="HORVU.MOREX.r3.5HG0431200.1"/>
    <property type="gene ID" value="HORVU.MOREX.r3.5HG0431200"/>
</dbReference>
<dbReference type="PANTHER" id="PTHR47389">
    <property type="entry name" value="OS09G0436400 PROTEIN"/>
    <property type="match status" value="1"/>
</dbReference>
<feature type="compositionally biased region" description="Acidic residues" evidence="1">
    <location>
        <begin position="56"/>
        <end position="67"/>
    </location>
</feature>
<protein>
    <submittedName>
        <fullName evidence="2">Uncharacterized protein</fullName>
    </submittedName>
</protein>
<reference evidence="2" key="3">
    <citation type="submission" date="2022-01" db="UniProtKB">
        <authorList>
            <consortium name="EnsemblPlants"/>
        </authorList>
    </citation>
    <scope>IDENTIFICATION</scope>
    <source>
        <strain evidence="2">subsp. vulgare</strain>
    </source>
</reference>
<feature type="compositionally biased region" description="Basic residues" evidence="1">
    <location>
        <begin position="1"/>
        <end position="10"/>
    </location>
</feature>
<evidence type="ECO:0000313" key="3">
    <source>
        <dbReference type="Proteomes" id="UP000011116"/>
    </source>
</evidence>
<accession>A0A8I6YNA4</accession>
<evidence type="ECO:0000313" key="2">
    <source>
        <dbReference type="EnsemblPlants" id="HORVU.MOREX.r3.5HG0431200.1"/>
    </source>
</evidence>
<feature type="compositionally biased region" description="Basic and acidic residues" evidence="1">
    <location>
        <begin position="11"/>
        <end position="20"/>
    </location>
</feature>
<name>A0A8I6YNA4_HORVV</name>
<keyword evidence="3" id="KW-1185">Reference proteome</keyword>
<evidence type="ECO:0000256" key="1">
    <source>
        <dbReference type="SAM" id="MobiDB-lite"/>
    </source>
</evidence>
<dbReference type="PANTHER" id="PTHR47389:SF5">
    <property type="entry name" value="OS09G0436700 PROTEIN"/>
    <property type="match status" value="1"/>
</dbReference>
<sequence>MPKAGKRRRRVNPETETAARKKEKKTTMRSLAEDRSLTFAAFQSEKAKPQAKLDPVYDDVDSSDEESSSCPPSPLLHRPYILNELADNPDIRAAFHLANTEYHADRACRSAVLDCYSSASCLSNNPSLLHIREPAKDAVLLAADSIITLSSYLDADDDEPFNTCCGLWIQHDIKKKTAVVLTSAHLIRAKDPSVRHQWMLRSTCEYHREAEVIVHLLDGETAVASLLYLQEHYEFALYEGGV</sequence>
<organism evidence="2 3">
    <name type="scientific">Hordeum vulgare subsp. vulgare</name>
    <name type="common">Domesticated barley</name>
    <dbReference type="NCBI Taxonomy" id="112509"/>
    <lineage>
        <taxon>Eukaryota</taxon>
        <taxon>Viridiplantae</taxon>
        <taxon>Streptophyta</taxon>
        <taxon>Embryophyta</taxon>
        <taxon>Tracheophyta</taxon>
        <taxon>Spermatophyta</taxon>
        <taxon>Magnoliopsida</taxon>
        <taxon>Liliopsida</taxon>
        <taxon>Poales</taxon>
        <taxon>Poaceae</taxon>
        <taxon>BOP clade</taxon>
        <taxon>Pooideae</taxon>
        <taxon>Triticodae</taxon>
        <taxon>Triticeae</taxon>
        <taxon>Hordeinae</taxon>
        <taxon>Hordeum</taxon>
    </lineage>
</organism>
<dbReference type="AlphaFoldDB" id="A0A8I6YNA4"/>
<dbReference type="Proteomes" id="UP000011116">
    <property type="component" value="Chromosome 5H"/>
</dbReference>
<reference evidence="3" key="1">
    <citation type="journal article" date="2012" name="Nature">
        <title>A physical, genetic and functional sequence assembly of the barley genome.</title>
        <authorList>
            <consortium name="The International Barley Genome Sequencing Consortium"/>
            <person name="Mayer K.F."/>
            <person name="Waugh R."/>
            <person name="Brown J.W."/>
            <person name="Schulman A."/>
            <person name="Langridge P."/>
            <person name="Platzer M."/>
            <person name="Fincher G.B."/>
            <person name="Muehlbauer G.J."/>
            <person name="Sato K."/>
            <person name="Close T.J."/>
            <person name="Wise R.P."/>
            <person name="Stein N."/>
        </authorList>
    </citation>
    <scope>NUCLEOTIDE SEQUENCE [LARGE SCALE GENOMIC DNA]</scope>
    <source>
        <strain evidence="3">cv. Morex</strain>
    </source>
</reference>
<dbReference type="EnsemblPlants" id="HORVU.MOREX.r3.5HG0431200.1">
    <property type="protein sequence ID" value="HORVU.MOREX.r3.5HG0431200.1"/>
    <property type="gene ID" value="HORVU.MOREX.r3.5HG0431200"/>
</dbReference>
<reference evidence="2" key="2">
    <citation type="submission" date="2020-10" db="EMBL/GenBank/DDBJ databases">
        <authorList>
            <person name="Scholz U."/>
            <person name="Mascher M."/>
            <person name="Fiebig A."/>
        </authorList>
    </citation>
    <scope>NUCLEOTIDE SEQUENCE [LARGE SCALE GENOMIC DNA]</scope>
    <source>
        <strain evidence="2">cv. Morex</strain>
    </source>
</reference>